<evidence type="ECO:0000313" key="2">
    <source>
        <dbReference type="Proteomes" id="UP000537592"/>
    </source>
</evidence>
<comment type="caution">
    <text evidence="1">The sequence shown here is derived from an EMBL/GenBank/DDBJ whole genome shotgun (WGS) entry which is preliminary data.</text>
</comment>
<gene>
    <name evidence="1" type="ORF">FHS81_001151</name>
</gene>
<dbReference type="EMBL" id="JACICC010000002">
    <property type="protein sequence ID" value="MBB3809081.1"/>
    <property type="molecule type" value="Genomic_DNA"/>
</dbReference>
<proteinExistence type="predicted"/>
<accession>A0A7W5Z2U1</accession>
<reference evidence="1 2" key="1">
    <citation type="submission" date="2020-08" db="EMBL/GenBank/DDBJ databases">
        <title>Genomic Encyclopedia of Type Strains, Phase IV (KMG-IV): sequencing the most valuable type-strain genomes for metagenomic binning, comparative biology and taxonomic classification.</title>
        <authorList>
            <person name="Goeker M."/>
        </authorList>
    </citation>
    <scope>NUCLEOTIDE SEQUENCE [LARGE SCALE GENOMIC DNA]</scope>
    <source>
        <strain evidence="1 2">DSM 28760</strain>
    </source>
</reference>
<keyword evidence="2" id="KW-1185">Reference proteome</keyword>
<dbReference type="AlphaFoldDB" id="A0A7W5Z2U1"/>
<protein>
    <submittedName>
        <fullName evidence="1">Uncharacterized protein</fullName>
    </submittedName>
</protein>
<name>A0A7W5Z2U1_9HYPH</name>
<evidence type="ECO:0000313" key="1">
    <source>
        <dbReference type="EMBL" id="MBB3809081.1"/>
    </source>
</evidence>
<organism evidence="1 2">
    <name type="scientific">Pseudochelatococcus contaminans</name>
    <dbReference type="NCBI Taxonomy" id="1538103"/>
    <lineage>
        <taxon>Bacteria</taxon>
        <taxon>Pseudomonadati</taxon>
        <taxon>Pseudomonadota</taxon>
        <taxon>Alphaproteobacteria</taxon>
        <taxon>Hyphomicrobiales</taxon>
        <taxon>Chelatococcaceae</taxon>
        <taxon>Pseudochelatococcus</taxon>
    </lineage>
</organism>
<sequence>MFWARLVIVLLKIVPAKIGAVFIAEVALEQ</sequence>
<dbReference type="Proteomes" id="UP000537592">
    <property type="component" value="Unassembled WGS sequence"/>
</dbReference>